<dbReference type="OrthoDB" id="1700726at2759"/>
<name>A0A8S9Y263_APOLU</name>
<dbReference type="InterPro" id="IPR001563">
    <property type="entry name" value="Peptidase_S10"/>
</dbReference>
<dbReference type="InterPro" id="IPR018202">
    <property type="entry name" value="Ser_caboxypep_ser_AS"/>
</dbReference>
<dbReference type="PANTHER" id="PTHR43272:SF83">
    <property type="entry name" value="ACYL-COA SYNTHETASE LONG-CHAIN, ISOFORM J"/>
    <property type="match status" value="1"/>
</dbReference>
<dbReference type="GO" id="GO:0030182">
    <property type="term" value="P:neuron differentiation"/>
    <property type="evidence" value="ECO:0007669"/>
    <property type="project" value="TreeGrafter"/>
</dbReference>
<dbReference type="Proteomes" id="UP000466442">
    <property type="component" value="Unassembled WGS sequence"/>
</dbReference>
<comment type="similarity">
    <text evidence="2">Belongs to the peptidase S10 family.</text>
</comment>
<dbReference type="PRINTS" id="PR00724">
    <property type="entry name" value="CRBOXYPTASEC"/>
</dbReference>
<dbReference type="Gene3D" id="3.40.50.1820">
    <property type="entry name" value="alpha/beta hydrolase"/>
    <property type="match status" value="1"/>
</dbReference>
<feature type="signal peptide" evidence="9">
    <location>
        <begin position="1"/>
        <end position="26"/>
    </location>
</feature>
<dbReference type="GO" id="GO:0090433">
    <property type="term" value="F:palmitoyl-CoA ligase activity"/>
    <property type="evidence" value="ECO:0007669"/>
    <property type="project" value="TreeGrafter"/>
</dbReference>
<protein>
    <recommendedName>
        <fullName evidence="7">long-chain-fatty-acid--CoA ligase</fullName>
        <ecNumber evidence="7">6.2.1.3</ecNumber>
    </recommendedName>
</protein>
<keyword evidence="12" id="KW-1185">Reference proteome</keyword>
<evidence type="ECO:0000256" key="5">
    <source>
        <dbReference type="ARBA" id="ARBA00022832"/>
    </source>
</evidence>
<feature type="chain" id="PRO_5035836102" description="long-chain-fatty-acid--CoA ligase" evidence="9">
    <location>
        <begin position="27"/>
        <end position="1000"/>
    </location>
</feature>
<reference evidence="11" key="1">
    <citation type="journal article" date="2021" name="Mol. Ecol. Resour.">
        <title>Apolygus lucorum genome provides insights into omnivorousness and mesophyll feeding.</title>
        <authorList>
            <person name="Liu Y."/>
            <person name="Liu H."/>
            <person name="Wang H."/>
            <person name="Huang T."/>
            <person name="Liu B."/>
            <person name="Yang B."/>
            <person name="Yin L."/>
            <person name="Li B."/>
            <person name="Zhang Y."/>
            <person name="Zhang S."/>
            <person name="Jiang F."/>
            <person name="Zhang X."/>
            <person name="Ren Y."/>
            <person name="Wang B."/>
            <person name="Wang S."/>
            <person name="Lu Y."/>
            <person name="Wu K."/>
            <person name="Fan W."/>
            <person name="Wang G."/>
        </authorList>
    </citation>
    <scope>NUCLEOTIDE SEQUENCE</scope>
    <source>
        <strain evidence="11">12Hb</strain>
    </source>
</reference>
<evidence type="ECO:0000313" key="11">
    <source>
        <dbReference type="EMBL" id="KAF6214658.1"/>
    </source>
</evidence>
<feature type="domain" description="AMP-dependent synthetase/ligase" evidence="10">
    <location>
        <begin position="468"/>
        <end position="822"/>
    </location>
</feature>
<sequence length="1000" mass="112818">MAIKLFNLLVASCLLCSVYFSSTVTADSESRRPAFVTPYIEQGKISLAQRKAKAESLMPGSDNVKSYAGYFTVDKRTDSNMFFWYFPPLIANARSAEVPVILWLQGGPGVSSMFGAFMLNGPYRLDSEGLTHHNYTWAKYAHLLYLDNPVGVGFSFTGSKKGYCIEETKVGHNLYTALVQFFKLFPKLQNNPLIIAGESYAGKYLPALGITIHNKNPDADVKLNLQGIAIGNGWIDPINMMDFGDIMYYTGLLDMKGRKVFNAERDKVLQLMRDGNRKEAFSTYDKWILGDFTPYPTLYKNLTGLDTYYNLIQMGKTPRNFDLIEDFFNEKKNKYKLNAGERNFKGYSKEVALYLRYDILKSRNDWMATLMDNYRVLLYNGQLDIKCAYALTNKFLSKLEWSGAEDFRESDRQHYYVDGELAGYVKTVDKFSHMLIRNSGHMVPRDQPKWAERMIYAFAYNIPFDEPVLVTIYATLGDEAIAHGINETEVELVITTHDLLPKFKNILTSTPRVKRLIYMEDQLKKTDTSGFNAGVDILAYKEVVSRGLQATNIGENPPTKDDIAIIMYTSGSTGVPKGVLLTHNNIVATLTSFVDRVTIYPESDVFLGFLPLAHVFELLAESVCLLRGVSIGYSTPLTLLDTSSKIKQGCRGDAPVLKPTAMTAVPLIMDRISKGVNDKVSKQTPFKRALFKFAFEYKKKWIRHGFTCPLIDKLVFKTTKSMLGGRIRLLLSGGAPLAPDTHELVKICICNLVTQGYGLTETCSSATVMDTMDDSTGRVGPPTTMCNIRLENWEEGNYRVTDKPFPRGEILIGGENVSPGYYKQAEKTREDFFTEEGTRWFRTGDIGEMQRDGSLKIIDRKKDLVKLQAGEYVSLGKVESELKTCPIVENICVYGDSAKDYTVALVVPSQPHLEEIAQRLSINQEFEELCVNPVIEKAVLEILVAHGKKCKLEKFEIPAQVKLVSEVWSPDMGLVTAAFKLRRKDIQQRYQHEINRMYAS</sequence>
<dbReference type="AlphaFoldDB" id="A0A8S9Y263"/>
<dbReference type="GO" id="GO:0005811">
    <property type="term" value="C:lipid droplet"/>
    <property type="evidence" value="ECO:0007669"/>
    <property type="project" value="TreeGrafter"/>
</dbReference>
<dbReference type="GO" id="GO:0005886">
    <property type="term" value="C:plasma membrane"/>
    <property type="evidence" value="ECO:0007669"/>
    <property type="project" value="TreeGrafter"/>
</dbReference>
<comment type="similarity">
    <text evidence="1">Belongs to the ATP-dependent AMP-binding enzyme family.</text>
</comment>
<keyword evidence="9" id="KW-0732">Signal</keyword>
<evidence type="ECO:0000256" key="7">
    <source>
        <dbReference type="ARBA" id="ARBA00026121"/>
    </source>
</evidence>
<evidence type="ECO:0000256" key="6">
    <source>
        <dbReference type="ARBA" id="ARBA00022840"/>
    </source>
</evidence>
<dbReference type="InterPro" id="IPR042099">
    <property type="entry name" value="ANL_N_sf"/>
</dbReference>
<dbReference type="GO" id="GO:0004185">
    <property type="term" value="F:serine-type carboxypeptidase activity"/>
    <property type="evidence" value="ECO:0007669"/>
    <property type="project" value="InterPro"/>
</dbReference>
<evidence type="ECO:0000256" key="2">
    <source>
        <dbReference type="ARBA" id="ARBA00009431"/>
    </source>
</evidence>
<dbReference type="Pfam" id="PF00501">
    <property type="entry name" value="AMP-binding"/>
    <property type="match status" value="1"/>
</dbReference>
<evidence type="ECO:0000256" key="4">
    <source>
        <dbReference type="ARBA" id="ARBA00022741"/>
    </source>
</evidence>
<dbReference type="PROSITE" id="PS00131">
    <property type="entry name" value="CARBOXYPEPT_SER_SER"/>
    <property type="match status" value="1"/>
</dbReference>
<keyword evidence="5" id="KW-0443">Lipid metabolism</keyword>
<evidence type="ECO:0000259" key="10">
    <source>
        <dbReference type="Pfam" id="PF00501"/>
    </source>
</evidence>
<evidence type="ECO:0000256" key="8">
    <source>
        <dbReference type="ARBA" id="ARBA00036813"/>
    </source>
</evidence>
<evidence type="ECO:0000256" key="3">
    <source>
        <dbReference type="ARBA" id="ARBA00022598"/>
    </source>
</evidence>
<gene>
    <name evidence="11" type="ORF">GE061_009401</name>
</gene>
<comment type="caution">
    <text evidence="11">The sequence shown here is derived from an EMBL/GenBank/DDBJ whole genome shotgun (WGS) entry which is preliminary data.</text>
</comment>
<accession>A0A8S9Y263</accession>
<evidence type="ECO:0000256" key="1">
    <source>
        <dbReference type="ARBA" id="ARBA00006432"/>
    </source>
</evidence>
<dbReference type="Pfam" id="PF00450">
    <property type="entry name" value="Peptidase_S10"/>
    <property type="match status" value="1"/>
</dbReference>
<dbReference type="Gene3D" id="3.40.50.12780">
    <property type="entry name" value="N-terminal domain of ligase-like"/>
    <property type="match status" value="1"/>
</dbReference>
<organism evidence="11 12">
    <name type="scientific">Apolygus lucorum</name>
    <name type="common">Small green plant bug</name>
    <name type="synonym">Lygocoris lucorum</name>
    <dbReference type="NCBI Taxonomy" id="248454"/>
    <lineage>
        <taxon>Eukaryota</taxon>
        <taxon>Metazoa</taxon>
        <taxon>Ecdysozoa</taxon>
        <taxon>Arthropoda</taxon>
        <taxon>Hexapoda</taxon>
        <taxon>Insecta</taxon>
        <taxon>Pterygota</taxon>
        <taxon>Neoptera</taxon>
        <taxon>Paraneoptera</taxon>
        <taxon>Hemiptera</taxon>
        <taxon>Heteroptera</taxon>
        <taxon>Panheteroptera</taxon>
        <taxon>Cimicomorpha</taxon>
        <taxon>Miridae</taxon>
        <taxon>Mirini</taxon>
        <taxon>Apolygus</taxon>
    </lineage>
</organism>
<keyword evidence="3" id="KW-0436">Ligase</keyword>
<dbReference type="GO" id="GO:0005524">
    <property type="term" value="F:ATP binding"/>
    <property type="evidence" value="ECO:0007669"/>
    <property type="project" value="UniProtKB-KW"/>
</dbReference>
<evidence type="ECO:0000313" key="12">
    <source>
        <dbReference type="Proteomes" id="UP000466442"/>
    </source>
</evidence>
<dbReference type="InterPro" id="IPR020845">
    <property type="entry name" value="AMP-binding_CS"/>
</dbReference>
<keyword evidence="4" id="KW-0547">Nucleotide-binding</keyword>
<dbReference type="SUPFAM" id="SSF53474">
    <property type="entry name" value="alpha/beta-Hydrolases"/>
    <property type="match status" value="1"/>
</dbReference>
<dbReference type="GO" id="GO:0005783">
    <property type="term" value="C:endoplasmic reticulum"/>
    <property type="evidence" value="ECO:0007669"/>
    <property type="project" value="TreeGrafter"/>
</dbReference>
<dbReference type="SUPFAM" id="SSF56801">
    <property type="entry name" value="Acetyl-CoA synthetase-like"/>
    <property type="match status" value="1"/>
</dbReference>
<keyword evidence="5" id="KW-0276">Fatty acid metabolism</keyword>
<dbReference type="InterPro" id="IPR000873">
    <property type="entry name" value="AMP-dep_synth/lig_dom"/>
</dbReference>
<comment type="catalytic activity">
    <reaction evidence="8">
        <text>a long-chain fatty acid + ATP + CoA = a long-chain fatty acyl-CoA + AMP + diphosphate</text>
        <dbReference type="Rhea" id="RHEA:15421"/>
        <dbReference type="ChEBI" id="CHEBI:30616"/>
        <dbReference type="ChEBI" id="CHEBI:33019"/>
        <dbReference type="ChEBI" id="CHEBI:57287"/>
        <dbReference type="ChEBI" id="CHEBI:57560"/>
        <dbReference type="ChEBI" id="CHEBI:83139"/>
        <dbReference type="ChEBI" id="CHEBI:456215"/>
        <dbReference type="EC" id="6.2.1.3"/>
    </reaction>
</comment>
<evidence type="ECO:0000256" key="9">
    <source>
        <dbReference type="SAM" id="SignalP"/>
    </source>
</evidence>
<keyword evidence="6" id="KW-0067">ATP-binding</keyword>
<dbReference type="EC" id="6.2.1.3" evidence="7"/>
<dbReference type="PROSITE" id="PS00455">
    <property type="entry name" value="AMP_BINDING"/>
    <property type="match status" value="1"/>
</dbReference>
<dbReference type="GO" id="GO:0006508">
    <property type="term" value="P:proteolysis"/>
    <property type="evidence" value="ECO:0007669"/>
    <property type="project" value="InterPro"/>
</dbReference>
<proteinExistence type="inferred from homology"/>
<dbReference type="InterPro" id="IPR029058">
    <property type="entry name" value="AB_hydrolase_fold"/>
</dbReference>
<dbReference type="EMBL" id="WIXP02000002">
    <property type="protein sequence ID" value="KAF6214658.1"/>
    <property type="molecule type" value="Genomic_DNA"/>
</dbReference>
<dbReference type="GO" id="GO:0035336">
    <property type="term" value="P:long-chain fatty-acyl-CoA metabolic process"/>
    <property type="evidence" value="ECO:0007669"/>
    <property type="project" value="TreeGrafter"/>
</dbReference>
<dbReference type="PANTHER" id="PTHR43272">
    <property type="entry name" value="LONG-CHAIN-FATTY-ACID--COA LIGASE"/>
    <property type="match status" value="1"/>
</dbReference>